<dbReference type="OrthoDB" id="9762009at2"/>
<dbReference type="Pfam" id="PF13091">
    <property type="entry name" value="PLDc_2"/>
    <property type="match status" value="2"/>
</dbReference>
<dbReference type="EMBL" id="SOBR01000002">
    <property type="protein sequence ID" value="TDU23854.1"/>
    <property type="molecule type" value="Genomic_DNA"/>
</dbReference>
<evidence type="ECO:0000313" key="2">
    <source>
        <dbReference type="EMBL" id="TDU23854.1"/>
    </source>
</evidence>
<organism evidence="2 3">
    <name type="scientific">Chromohalobacter marismortui</name>
    <dbReference type="NCBI Taxonomy" id="42055"/>
    <lineage>
        <taxon>Bacteria</taxon>
        <taxon>Pseudomonadati</taxon>
        <taxon>Pseudomonadota</taxon>
        <taxon>Gammaproteobacteria</taxon>
        <taxon>Oceanospirillales</taxon>
        <taxon>Halomonadaceae</taxon>
        <taxon>Chromohalobacter</taxon>
    </lineage>
</organism>
<evidence type="ECO:0000313" key="3">
    <source>
        <dbReference type="Proteomes" id="UP000295380"/>
    </source>
</evidence>
<dbReference type="RefSeq" id="WP_133695295.1">
    <property type="nucleotide sequence ID" value="NZ_SOBR01000002.1"/>
</dbReference>
<feature type="domain" description="PLD phosphodiesterase" evidence="1">
    <location>
        <begin position="312"/>
        <end position="339"/>
    </location>
</feature>
<dbReference type="PROSITE" id="PS50035">
    <property type="entry name" value="PLD"/>
    <property type="match status" value="2"/>
</dbReference>
<keyword evidence="3" id="KW-1185">Reference proteome</keyword>
<reference evidence="2 3" key="1">
    <citation type="submission" date="2019-03" db="EMBL/GenBank/DDBJ databases">
        <title>Genomic Encyclopedia of Type Strains, Phase IV (KMG-IV): sequencing the most valuable type-strain genomes for metagenomic binning, comparative biology and taxonomic classification.</title>
        <authorList>
            <person name="Goeker M."/>
        </authorList>
    </citation>
    <scope>NUCLEOTIDE SEQUENCE [LARGE SCALE GENOMIC DNA]</scope>
    <source>
        <strain evidence="2 3">DSM 6770</strain>
    </source>
</reference>
<comment type="caution">
    <text evidence="2">The sequence shown here is derived from an EMBL/GenBank/DDBJ whole genome shotgun (WGS) entry which is preliminary data.</text>
</comment>
<protein>
    <submittedName>
        <fullName evidence="2">Cardiolipin synthase</fullName>
    </submittedName>
</protein>
<dbReference type="Proteomes" id="UP000295380">
    <property type="component" value="Unassembled WGS sequence"/>
</dbReference>
<sequence>MEAALDQPSADTEPDSIDYQQVLEATLGDPFSSNNRIRVLRNGIEIFPPMLEAIRQARVSVELLTFIYWQGDIAEQFSQALTERARAGVRVRVILDAIGALKMPKALVEQMRSAGVDIVWFRPTVRWKLWELDNRTHRKVLVCDDRIAFTGGVGIAKEWEGDARDPNEWRDTHFQIEGPAVQGLQAAFIDNWVESGRAVRDDVARMARAQAPQPAGESRIRVMKTAAAVNWSPIATTFHVLLAMARHKVRITTAYFVPNAAMVKLLQETVQRGVDVQVLVPGPYHDHRVAQLAQEDEYVPLMKAGVRMWAYQPSMLHAKVVTVDDEVACVGSANFNQRSMSKDDEVALLILDETVLSELDRHFEEDCSRAEELRAEDFRRHGLFRKIKAKTMGLFRHQM</sequence>
<proteinExistence type="predicted"/>
<gene>
    <name evidence="2" type="ORF">C8E00_102354</name>
</gene>
<dbReference type="AlphaFoldDB" id="A0A4R7NS54"/>
<accession>A0A4R7NS54</accession>
<dbReference type="PANTHER" id="PTHR21248:SF22">
    <property type="entry name" value="PHOSPHOLIPASE D"/>
    <property type="match status" value="1"/>
</dbReference>
<dbReference type="InterPro" id="IPR025202">
    <property type="entry name" value="PLD-like_dom"/>
</dbReference>
<dbReference type="CDD" id="cd09159">
    <property type="entry name" value="PLDc_ybhO_like_2"/>
    <property type="match status" value="1"/>
</dbReference>
<dbReference type="Gene3D" id="3.30.870.10">
    <property type="entry name" value="Endonuclease Chain A"/>
    <property type="match status" value="2"/>
</dbReference>
<dbReference type="GO" id="GO:0032049">
    <property type="term" value="P:cardiolipin biosynthetic process"/>
    <property type="evidence" value="ECO:0007669"/>
    <property type="project" value="UniProtKB-ARBA"/>
</dbReference>
<dbReference type="PANTHER" id="PTHR21248">
    <property type="entry name" value="CARDIOLIPIN SYNTHASE"/>
    <property type="match status" value="1"/>
</dbReference>
<dbReference type="InterPro" id="IPR001736">
    <property type="entry name" value="PLipase_D/transphosphatidylase"/>
</dbReference>
<dbReference type="SUPFAM" id="SSF56024">
    <property type="entry name" value="Phospholipase D/nuclease"/>
    <property type="match status" value="2"/>
</dbReference>
<evidence type="ECO:0000259" key="1">
    <source>
        <dbReference type="PROSITE" id="PS50035"/>
    </source>
</evidence>
<dbReference type="CDD" id="cd09110">
    <property type="entry name" value="PLDc_CLS_1"/>
    <property type="match status" value="1"/>
</dbReference>
<dbReference type="SMART" id="SM00155">
    <property type="entry name" value="PLDc"/>
    <property type="match status" value="2"/>
</dbReference>
<feature type="domain" description="PLD phosphodiesterase" evidence="1">
    <location>
        <begin position="132"/>
        <end position="159"/>
    </location>
</feature>
<name>A0A4R7NS54_9GAMM</name>
<dbReference type="GO" id="GO:0030572">
    <property type="term" value="F:phosphatidyltransferase activity"/>
    <property type="evidence" value="ECO:0007669"/>
    <property type="project" value="UniProtKB-ARBA"/>
</dbReference>